<proteinExistence type="inferred from homology"/>
<dbReference type="InterPro" id="IPR001356">
    <property type="entry name" value="HD"/>
</dbReference>
<dbReference type="GO" id="GO:0000977">
    <property type="term" value="F:RNA polymerase II transcription regulatory region sequence-specific DNA binding"/>
    <property type="evidence" value="ECO:0007669"/>
    <property type="project" value="TreeGrafter"/>
</dbReference>
<keyword evidence="3 4" id="KW-0539">Nucleus</keyword>
<evidence type="ECO:0000256" key="4">
    <source>
        <dbReference type="RuleBase" id="RU000682"/>
    </source>
</evidence>
<evidence type="ECO:0000256" key="5">
    <source>
        <dbReference type="SAM" id="MobiDB-lite"/>
    </source>
</evidence>
<dbReference type="PROSITE" id="PS50071">
    <property type="entry name" value="HOMEOBOX_2"/>
    <property type="match status" value="1"/>
</dbReference>
<dbReference type="InterPro" id="IPR009057">
    <property type="entry name" value="Homeodomain-like_sf"/>
</dbReference>
<feature type="compositionally biased region" description="Basic residues" evidence="5">
    <location>
        <begin position="52"/>
        <end position="61"/>
    </location>
</feature>
<comment type="subcellular location">
    <subcellularLocation>
        <location evidence="1 3 4">Nucleus</location>
    </subcellularLocation>
</comment>
<protein>
    <recommendedName>
        <fullName evidence="6">Homeobox domain-containing protein</fullName>
    </recommendedName>
</protein>
<evidence type="ECO:0000313" key="8">
    <source>
        <dbReference type="Proteomes" id="UP001501920"/>
    </source>
</evidence>
<comment type="similarity">
    <text evidence="2">Belongs to the Caudal homeobox family.</text>
</comment>
<dbReference type="Ensembl" id="ENSPNAT00000022926.2">
    <property type="protein sequence ID" value="ENSPNAP00000032732.1"/>
    <property type="gene ID" value="ENSPNAG00000020864.2"/>
</dbReference>
<dbReference type="GO" id="GO:0006357">
    <property type="term" value="P:regulation of transcription by RNA polymerase II"/>
    <property type="evidence" value="ECO:0007669"/>
    <property type="project" value="TreeGrafter"/>
</dbReference>
<dbReference type="PANTHER" id="PTHR24332:SF16">
    <property type="entry name" value="HOMEOBOX PROTEIN CDX-1"/>
    <property type="match status" value="1"/>
</dbReference>
<evidence type="ECO:0000313" key="7">
    <source>
        <dbReference type="Ensembl" id="ENSPNAP00000032732.1"/>
    </source>
</evidence>
<dbReference type="OMA" id="DLHHGQP"/>
<dbReference type="Pfam" id="PF00046">
    <property type="entry name" value="Homeodomain"/>
    <property type="match status" value="1"/>
</dbReference>
<keyword evidence="3 4" id="KW-0371">Homeobox</keyword>
<dbReference type="PANTHER" id="PTHR24332">
    <property type="entry name" value="HOMEOBOX PROTEIN CDX"/>
    <property type="match status" value="1"/>
</dbReference>
<dbReference type="Proteomes" id="UP001501920">
    <property type="component" value="Chromosome 16"/>
</dbReference>
<feature type="compositionally biased region" description="Pro residues" evidence="5">
    <location>
        <begin position="32"/>
        <end position="44"/>
    </location>
</feature>
<accession>A0A3B4E801</accession>
<gene>
    <name evidence="7" type="primary">CDX1</name>
</gene>
<dbReference type="SUPFAM" id="SSF46689">
    <property type="entry name" value="Homeodomain-like"/>
    <property type="match status" value="1"/>
</dbReference>
<feature type="DNA-binding region" description="Homeobox" evidence="3">
    <location>
        <begin position="174"/>
        <end position="196"/>
    </location>
</feature>
<dbReference type="GO" id="GO:0005634">
    <property type="term" value="C:nucleus"/>
    <property type="evidence" value="ECO:0007669"/>
    <property type="project" value="UniProtKB-SubCell"/>
</dbReference>
<dbReference type="InterPro" id="IPR006820">
    <property type="entry name" value="Caudal_activation_dom"/>
</dbReference>
<dbReference type="Gene3D" id="1.10.10.60">
    <property type="entry name" value="Homeodomain-like"/>
    <property type="match status" value="1"/>
</dbReference>
<name>A0A3B4E801_PYGNA</name>
<feature type="compositionally biased region" description="Low complexity" evidence="5">
    <location>
        <begin position="217"/>
        <end position="236"/>
    </location>
</feature>
<evidence type="ECO:0000256" key="1">
    <source>
        <dbReference type="ARBA" id="ARBA00004123"/>
    </source>
</evidence>
<feature type="domain" description="Homeobox" evidence="6">
    <location>
        <begin position="172"/>
        <end position="195"/>
    </location>
</feature>
<organism evidence="7 8">
    <name type="scientific">Pygocentrus nattereri</name>
    <name type="common">Red-bellied piranha</name>
    <dbReference type="NCBI Taxonomy" id="42514"/>
    <lineage>
        <taxon>Eukaryota</taxon>
        <taxon>Metazoa</taxon>
        <taxon>Chordata</taxon>
        <taxon>Craniata</taxon>
        <taxon>Vertebrata</taxon>
        <taxon>Euteleostomi</taxon>
        <taxon>Actinopterygii</taxon>
        <taxon>Neopterygii</taxon>
        <taxon>Teleostei</taxon>
        <taxon>Ostariophysi</taxon>
        <taxon>Characiformes</taxon>
        <taxon>Characoidei</taxon>
        <taxon>Pygocentrus</taxon>
    </lineage>
</organism>
<dbReference type="Pfam" id="PF04731">
    <property type="entry name" value="Caudal_act"/>
    <property type="match status" value="1"/>
</dbReference>
<dbReference type="CDD" id="cd00086">
    <property type="entry name" value="homeodomain"/>
    <property type="match status" value="1"/>
</dbReference>
<feature type="region of interest" description="Disordered" evidence="5">
    <location>
        <begin position="194"/>
        <end position="245"/>
    </location>
</feature>
<evidence type="ECO:0000259" key="6">
    <source>
        <dbReference type="PROSITE" id="PS50071"/>
    </source>
</evidence>
<dbReference type="GeneTree" id="ENSGT00940000164078"/>
<feature type="region of interest" description="Disordered" evidence="5">
    <location>
        <begin position="13"/>
        <end position="106"/>
    </location>
</feature>
<dbReference type="GO" id="GO:0030154">
    <property type="term" value="P:cell differentiation"/>
    <property type="evidence" value="ECO:0007669"/>
    <property type="project" value="TreeGrafter"/>
</dbReference>
<reference evidence="7" key="2">
    <citation type="submission" date="2025-08" db="UniProtKB">
        <authorList>
            <consortium name="Ensembl"/>
        </authorList>
    </citation>
    <scope>IDENTIFICATION</scope>
</reference>
<feature type="compositionally biased region" description="Low complexity" evidence="5">
    <location>
        <begin position="201"/>
        <end position="210"/>
    </location>
</feature>
<sequence length="245" mass="26892">MYVSYLLEKDGSMYANSGRHPGLNLNPQTFVPAPPPPPPPPPAPQYSDFTGYHHHHHHHHVPGVSSEAQTGTWSPGYPTREDWAPYSTGPAPPAPNPGHLAFSPPEFSPVQPPGLLPPTVGQLSPSAPRRNPYEWMRRNTAPPNPGKAAQVDQPRTQMHVELHRYFTQVEVRQAGANSMKVKIWFQNRRAKERKINKKKLQQPQAASTTTPTPPSSAIPSNAAMVTSSSGGLVSSSMPMTIKEEY</sequence>
<dbReference type="InterPro" id="IPR047152">
    <property type="entry name" value="Caudal_homeobox"/>
</dbReference>
<keyword evidence="3 4" id="KW-0238">DNA-binding</keyword>
<dbReference type="AlphaFoldDB" id="A0A3B4E801"/>
<dbReference type="GO" id="GO:0009948">
    <property type="term" value="P:anterior/posterior axis specification"/>
    <property type="evidence" value="ECO:0007669"/>
    <property type="project" value="TreeGrafter"/>
</dbReference>
<evidence type="ECO:0000256" key="3">
    <source>
        <dbReference type="PROSITE-ProRule" id="PRU00108"/>
    </source>
</evidence>
<evidence type="ECO:0000256" key="2">
    <source>
        <dbReference type="ARBA" id="ARBA00010341"/>
    </source>
</evidence>
<reference evidence="7" key="3">
    <citation type="submission" date="2025-09" db="UniProtKB">
        <authorList>
            <consortium name="Ensembl"/>
        </authorList>
    </citation>
    <scope>IDENTIFICATION</scope>
</reference>
<reference evidence="7 8" key="1">
    <citation type="submission" date="2020-10" db="EMBL/GenBank/DDBJ databases">
        <title>Pygocentrus nattereri (red-bellied piranha) genome, fPygNat1, primary haplotype.</title>
        <authorList>
            <person name="Myers G."/>
            <person name="Meyer A."/>
            <person name="Karagic N."/>
            <person name="Pippel M."/>
            <person name="Winkler S."/>
            <person name="Tracey A."/>
            <person name="Wood J."/>
            <person name="Formenti G."/>
            <person name="Howe K."/>
            <person name="Fedrigo O."/>
            <person name="Jarvis E.D."/>
        </authorList>
    </citation>
    <scope>NUCLEOTIDE SEQUENCE [LARGE SCALE GENOMIC DNA]</scope>
</reference>
<dbReference type="GO" id="GO:0003700">
    <property type="term" value="F:DNA-binding transcription factor activity"/>
    <property type="evidence" value="ECO:0007669"/>
    <property type="project" value="TreeGrafter"/>
</dbReference>
<dbReference type="GO" id="GO:0009887">
    <property type="term" value="P:animal organ morphogenesis"/>
    <property type="evidence" value="ECO:0007669"/>
    <property type="project" value="TreeGrafter"/>
</dbReference>
<keyword evidence="8" id="KW-1185">Reference proteome</keyword>